<evidence type="ECO:0000256" key="5">
    <source>
        <dbReference type="ARBA" id="ARBA00022679"/>
    </source>
</evidence>
<keyword evidence="5 8" id="KW-0808">Transferase</keyword>
<evidence type="ECO:0000256" key="8">
    <source>
        <dbReference type="HAMAP-Rule" id="MF_00260"/>
    </source>
</evidence>
<comment type="similarity">
    <text evidence="3 8">Belongs to the HMBS family.</text>
</comment>
<dbReference type="EC" id="2.5.1.61" evidence="8"/>
<dbReference type="SUPFAM" id="SSF53850">
    <property type="entry name" value="Periplasmic binding protein-like II"/>
    <property type="match status" value="1"/>
</dbReference>
<dbReference type="PANTHER" id="PTHR11557:SF0">
    <property type="entry name" value="PORPHOBILINOGEN DEAMINASE"/>
    <property type="match status" value="1"/>
</dbReference>
<comment type="function">
    <text evidence="1 8">Tetrapolymerization of the monopyrrole PBG into the hydroxymethylbilane pre-uroporphyrinogen in several discrete steps.</text>
</comment>
<feature type="domain" description="Porphobilinogen deaminase N-terminal" evidence="9">
    <location>
        <begin position="5"/>
        <end position="214"/>
    </location>
</feature>
<dbReference type="FunFam" id="3.40.190.10:FF:000004">
    <property type="entry name" value="Porphobilinogen deaminase"/>
    <property type="match status" value="1"/>
</dbReference>
<dbReference type="Gene3D" id="3.30.160.40">
    <property type="entry name" value="Porphobilinogen deaminase, C-terminal domain"/>
    <property type="match status" value="1"/>
</dbReference>
<name>A0A0U2NMY8_9ENTE</name>
<dbReference type="NCBIfam" id="TIGR00212">
    <property type="entry name" value="hemC"/>
    <property type="match status" value="1"/>
</dbReference>
<dbReference type="GO" id="GO:0006782">
    <property type="term" value="P:protoporphyrinogen IX biosynthetic process"/>
    <property type="evidence" value="ECO:0007669"/>
    <property type="project" value="UniProtKB-UniRule"/>
</dbReference>
<dbReference type="PROSITE" id="PS00533">
    <property type="entry name" value="PORPHOBILINOGEN_DEAM"/>
    <property type="match status" value="1"/>
</dbReference>
<organism evidence="11 12">
    <name type="scientific">Enterococcus rotai</name>
    <dbReference type="NCBI Taxonomy" id="118060"/>
    <lineage>
        <taxon>Bacteria</taxon>
        <taxon>Bacillati</taxon>
        <taxon>Bacillota</taxon>
        <taxon>Bacilli</taxon>
        <taxon>Lactobacillales</taxon>
        <taxon>Enterococcaceae</taxon>
        <taxon>Enterococcus</taxon>
    </lineage>
</organism>
<dbReference type="PANTHER" id="PTHR11557">
    <property type="entry name" value="PORPHOBILINOGEN DEAMINASE"/>
    <property type="match status" value="1"/>
</dbReference>
<dbReference type="Pfam" id="PF01379">
    <property type="entry name" value="Porphobil_deam"/>
    <property type="match status" value="1"/>
</dbReference>
<dbReference type="Gene3D" id="3.40.190.10">
    <property type="entry name" value="Periplasmic binding protein-like II"/>
    <property type="match status" value="2"/>
</dbReference>
<evidence type="ECO:0000256" key="4">
    <source>
        <dbReference type="ARBA" id="ARBA00011245"/>
    </source>
</evidence>
<evidence type="ECO:0000259" key="9">
    <source>
        <dbReference type="Pfam" id="PF01379"/>
    </source>
</evidence>
<comment type="cofactor">
    <cofactor evidence="8">
        <name>dipyrromethane</name>
        <dbReference type="ChEBI" id="CHEBI:60342"/>
    </cofactor>
    <text evidence="8">Binds 1 dipyrromethane group covalently.</text>
</comment>
<dbReference type="SUPFAM" id="SSF54782">
    <property type="entry name" value="Porphobilinogen deaminase (hydroxymethylbilane synthase), C-terminal domain"/>
    <property type="match status" value="1"/>
</dbReference>
<dbReference type="Proteomes" id="UP000067523">
    <property type="component" value="Chromosome"/>
</dbReference>
<dbReference type="RefSeq" id="WP_208929126.1">
    <property type="nucleotide sequence ID" value="NZ_CP013655.1"/>
</dbReference>
<dbReference type="GO" id="GO:0004418">
    <property type="term" value="F:hydroxymethylbilane synthase activity"/>
    <property type="evidence" value="ECO:0007669"/>
    <property type="project" value="UniProtKB-UniRule"/>
</dbReference>
<evidence type="ECO:0000256" key="3">
    <source>
        <dbReference type="ARBA" id="ARBA00005638"/>
    </source>
</evidence>
<dbReference type="PRINTS" id="PR00151">
    <property type="entry name" value="PORPHBDMNASE"/>
</dbReference>
<accession>A0A0U2NMY8</accession>
<evidence type="ECO:0000259" key="10">
    <source>
        <dbReference type="Pfam" id="PF03900"/>
    </source>
</evidence>
<proteinExistence type="inferred from homology"/>
<comment type="miscellaneous">
    <text evidence="8">The porphobilinogen subunits are added to the dipyrromethane group.</text>
</comment>
<dbReference type="EMBL" id="CP013655">
    <property type="protein sequence ID" value="ALS35986.1"/>
    <property type="molecule type" value="Genomic_DNA"/>
</dbReference>
<feature type="domain" description="Porphobilinogen deaminase C-terminal" evidence="10">
    <location>
        <begin position="229"/>
        <end position="295"/>
    </location>
</feature>
<comment type="catalytic activity">
    <reaction evidence="7 8">
        <text>4 porphobilinogen + H2O = hydroxymethylbilane + 4 NH4(+)</text>
        <dbReference type="Rhea" id="RHEA:13185"/>
        <dbReference type="ChEBI" id="CHEBI:15377"/>
        <dbReference type="ChEBI" id="CHEBI:28938"/>
        <dbReference type="ChEBI" id="CHEBI:57845"/>
        <dbReference type="ChEBI" id="CHEBI:58126"/>
        <dbReference type="EC" id="2.5.1.61"/>
    </reaction>
</comment>
<dbReference type="HAMAP" id="MF_00260">
    <property type="entry name" value="Porphobil_deam"/>
    <property type="match status" value="1"/>
</dbReference>
<dbReference type="PIRSF" id="PIRSF001438">
    <property type="entry name" value="4pyrrol_synth_OHMeBilane_synth"/>
    <property type="match status" value="1"/>
</dbReference>
<evidence type="ECO:0000256" key="2">
    <source>
        <dbReference type="ARBA" id="ARBA00004735"/>
    </source>
</evidence>
<dbReference type="GO" id="GO:0005737">
    <property type="term" value="C:cytoplasm"/>
    <property type="evidence" value="ECO:0007669"/>
    <property type="project" value="UniProtKB-UniRule"/>
</dbReference>
<evidence type="ECO:0000256" key="7">
    <source>
        <dbReference type="ARBA" id="ARBA00048169"/>
    </source>
</evidence>
<dbReference type="InterPro" id="IPR022417">
    <property type="entry name" value="Porphobilin_deaminase_N"/>
</dbReference>
<keyword evidence="12" id="KW-1185">Reference proteome</keyword>
<dbReference type="FunFam" id="3.40.190.10:FF:000005">
    <property type="entry name" value="Porphobilinogen deaminase"/>
    <property type="match status" value="1"/>
</dbReference>
<comment type="pathway">
    <text evidence="2">Porphyrin-containing compound metabolism; protoporphyrin-IX biosynthesis; coproporphyrinogen-III from 5-aminolevulinate: step 2/4.</text>
</comment>
<dbReference type="InterPro" id="IPR000860">
    <property type="entry name" value="HemC"/>
</dbReference>
<dbReference type="InterPro" id="IPR022419">
    <property type="entry name" value="Porphobilin_deaminase_cofac_BS"/>
</dbReference>
<dbReference type="KEGG" id="erx:ATZ35_02080"/>
<evidence type="ECO:0000313" key="12">
    <source>
        <dbReference type="Proteomes" id="UP000067523"/>
    </source>
</evidence>
<keyword evidence="6 8" id="KW-0627">Porphyrin biosynthesis</keyword>
<protein>
    <recommendedName>
        <fullName evidence="8">Porphobilinogen deaminase</fullName>
        <shortName evidence="8">PBG</shortName>
        <ecNumber evidence="8">2.5.1.61</ecNumber>
    </recommendedName>
    <alternativeName>
        <fullName evidence="8">Hydroxymethylbilane synthase</fullName>
        <shortName evidence="8">HMBS</shortName>
    </alternativeName>
    <alternativeName>
        <fullName evidence="8">Pre-uroporphyrinogen synthase</fullName>
    </alternativeName>
</protein>
<sequence length="302" mass="33352">MKTVCVGTRNSPLAMKQTMIVIDLLKEVHGDFPVEIVPMTTKGDQMLSVSLSKIGGKGLFINEVEQALLRGSIDFAVHSLKDMPAKVADGLTLAAIPERSDPADCLIFREVNSLEALPNGARIGTSSLRREFQMKNLREDIQVESIRGNVGTRLKRMEEQNLDGIVLAVAGLKRLNWFDEPTHPYLVLSCEQCIPAVGQGALAVECRSQDQEMNDFLNPIDDSLTRKLVMEERDFLAMLNGNCDIPIGAFAVQKQNGYQFSGFLGDKELEQSFIKSITVQDINGIGKQIAIALLNEMERDSL</sequence>
<dbReference type="Pfam" id="PF03900">
    <property type="entry name" value="Porphobil_deamC"/>
    <property type="match status" value="1"/>
</dbReference>
<dbReference type="STRING" id="118060.ATZ35_02080"/>
<dbReference type="InterPro" id="IPR036803">
    <property type="entry name" value="Porphobilinogen_deaminase_C_sf"/>
</dbReference>
<dbReference type="AlphaFoldDB" id="A0A0U2NMY8"/>
<feature type="modified residue" description="S-(dipyrrolylmethanemethyl)cysteine" evidence="8">
    <location>
        <position position="243"/>
    </location>
</feature>
<dbReference type="InterPro" id="IPR022418">
    <property type="entry name" value="Porphobilinogen_deaminase_C"/>
</dbReference>
<evidence type="ECO:0000256" key="1">
    <source>
        <dbReference type="ARBA" id="ARBA00002869"/>
    </source>
</evidence>
<comment type="subunit">
    <text evidence="4 8">Monomer.</text>
</comment>
<reference evidence="12" key="1">
    <citation type="submission" date="2015-12" db="EMBL/GenBank/DDBJ databases">
        <authorList>
            <person name="Lauer A."/>
            <person name="Humrighouse B."/>
            <person name="Loparev V."/>
            <person name="Shewmaker P.L."/>
            <person name="Whitney A.M."/>
            <person name="McLaughlin R.W."/>
        </authorList>
    </citation>
    <scope>NUCLEOTIDE SEQUENCE [LARGE SCALE GENOMIC DNA]</scope>
    <source>
        <strain evidence="12">LMG 26678</strain>
    </source>
</reference>
<gene>
    <name evidence="8" type="primary">hemC</name>
    <name evidence="11" type="ORF">ATZ35_02080</name>
</gene>
<evidence type="ECO:0000256" key="6">
    <source>
        <dbReference type="ARBA" id="ARBA00023244"/>
    </source>
</evidence>
<evidence type="ECO:0000313" key="11">
    <source>
        <dbReference type="EMBL" id="ALS35986.1"/>
    </source>
</evidence>